<evidence type="ECO:0000256" key="3">
    <source>
        <dbReference type="ARBA" id="ARBA00023002"/>
    </source>
</evidence>
<keyword evidence="2" id="KW-0479">Metal-binding</keyword>
<keyword evidence="7" id="KW-0732">Signal</keyword>
<reference evidence="9" key="1">
    <citation type="submission" date="2021-01" db="EMBL/GenBank/DDBJ databases">
        <authorList>
            <person name="Corre E."/>
            <person name="Pelletier E."/>
            <person name="Niang G."/>
            <person name="Scheremetjew M."/>
            <person name="Finn R."/>
            <person name="Kale V."/>
            <person name="Holt S."/>
            <person name="Cochrane G."/>
            <person name="Meng A."/>
            <person name="Brown T."/>
            <person name="Cohen L."/>
        </authorList>
    </citation>
    <scope>NUCLEOTIDE SEQUENCE</scope>
    <source>
        <strain evidence="9">CCMP1510</strain>
    </source>
</reference>
<evidence type="ECO:0000256" key="5">
    <source>
        <dbReference type="ARBA" id="ARBA00023014"/>
    </source>
</evidence>
<dbReference type="GO" id="GO:0051537">
    <property type="term" value="F:2 iron, 2 sulfur cluster binding"/>
    <property type="evidence" value="ECO:0007669"/>
    <property type="project" value="UniProtKB-KW"/>
</dbReference>
<dbReference type="SUPFAM" id="SSF50022">
    <property type="entry name" value="ISP domain"/>
    <property type="match status" value="1"/>
</dbReference>
<protein>
    <recommendedName>
        <fullName evidence="8">Rieske domain-containing protein</fullName>
    </recommendedName>
</protein>
<dbReference type="GO" id="GO:0046872">
    <property type="term" value="F:metal ion binding"/>
    <property type="evidence" value="ECO:0007669"/>
    <property type="project" value="UniProtKB-KW"/>
</dbReference>
<evidence type="ECO:0000256" key="1">
    <source>
        <dbReference type="ARBA" id="ARBA00022714"/>
    </source>
</evidence>
<feature type="domain" description="Rieske" evidence="8">
    <location>
        <begin position="54"/>
        <end position="163"/>
    </location>
</feature>
<dbReference type="InterPro" id="IPR012748">
    <property type="entry name" value="Rieske-like_NirD"/>
</dbReference>
<evidence type="ECO:0000256" key="7">
    <source>
        <dbReference type="SAM" id="SignalP"/>
    </source>
</evidence>
<evidence type="ECO:0000256" key="4">
    <source>
        <dbReference type="ARBA" id="ARBA00023004"/>
    </source>
</evidence>
<feature type="chain" id="PRO_5031196490" description="Rieske domain-containing protein" evidence="7">
    <location>
        <begin position="19"/>
        <end position="193"/>
    </location>
</feature>
<keyword evidence="6" id="KW-0534">Nitrate assimilation</keyword>
<organism evidence="9">
    <name type="scientific">Aureoumbra lagunensis</name>
    <dbReference type="NCBI Taxonomy" id="44058"/>
    <lineage>
        <taxon>Eukaryota</taxon>
        <taxon>Sar</taxon>
        <taxon>Stramenopiles</taxon>
        <taxon>Ochrophyta</taxon>
        <taxon>Pelagophyceae</taxon>
        <taxon>Pelagomonadales</taxon>
        <taxon>Aureoumbra</taxon>
    </lineage>
</organism>
<accession>A0A7S3JT72</accession>
<dbReference type="InterPro" id="IPR036922">
    <property type="entry name" value="Rieske_2Fe-2S_sf"/>
</dbReference>
<proteinExistence type="predicted"/>
<keyword evidence="3" id="KW-0560">Oxidoreductase</keyword>
<dbReference type="PROSITE" id="PS51296">
    <property type="entry name" value="RIESKE"/>
    <property type="match status" value="1"/>
</dbReference>
<evidence type="ECO:0000256" key="6">
    <source>
        <dbReference type="ARBA" id="ARBA00023063"/>
    </source>
</evidence>
<keyword evidence="1" id="KW-0001">2Fe-2S</keyword>
<gene>
    <name evidence="9" type="ORF">ALAG00032_LOCUS4925</name>
</gene>
<dbReference type="Gene3D" id="2.102.10.10">
    <property type="entry name" value="Rieske [2Fe-2S] iron-sulphur domain"/>
    <property type="match status" value="1"/>
</dbReference>
<keyword evidence="4" id="KW-0408">Iron</keyword>
<evidence type="ECO:0000256" key="2">
    <source>
        <dbReference type="ARBA" id="ARBA00022723"/>
    </source>
</evidence>
<dbReference type="AlphaFoldDB" id="A0A7S3JT72"/>
<name>A0A7S3JT72_9STRA</name>
<dbReference type="Pfam" id="PF13806">
    <property type="entry name" value="Rieske_2"/>
    <property type="match status" value="1"/>
</dbReference>
<dbReference type="GO" id="GO:0008942">
    <property type="term" value="F:nitrite reductase [NAD(P)H] activity"/>
    <property type="evidence" value="ECO:0007669"/>
    <property type="project" value="InterPro"/>
</dbReference>
<evidence type="ECO:0000259" key="8">
    <source>
        <dbReference type="PROSITE" id="PS51296"/>
    </source>
</evidence>
<dbReference type="InterPro" id="IPR017941">
    <property type="entry name" value="Rieske_2Fe-2S"/>
</dbReference>
<dbReference type="EMBL" id="HBIJ01007003">
    <property type="protein sequence ID" value="CAE0364184.1"/>
    <property type="molecule type" value="Transcribed_RNA"/>
</dbReference>
<keyword evidence="5" id="KW-0411">Iron-sulfur</keyword>
<sequence length="193" mass="19989">MVRLCALVLSLMLSATYALVPSRVLPTSQPQRTASKTAVNMVFGRTKAVKKAFVPAVSTAELGPGKAVSAICSGLDICIAVDTDGSVYALGNKSPVLGTPMALGAVKAGTIKDPLTGTSFSLKTGEVVGKWCPNFPFSFLFQLIEPAGLPVFKCKSGGGAVSVEVDTSAKTNFESGYWKGILDAQGKADGGYY</sequence>
<feature type="signal peptide" evidence="7">
    <location>
        <begin position="1"/>
        <end position="18"/>
    </location>
</feature>
<evidence type="ECO:0000313" key="9">
    <source>
        <dbReference type="EMBL" id="CAE0364184.1"/>
    </source>
</evidence>
<dbReference type="GO" id="GO:0042128">
    <property type="term" value="P:nitrate assimilation"/>
    <property type="evidence" value="ECO:0007669"/>
    <property type="project" value="UniProtKB-KW"/>
</dbReference>